<dbReference type="InterPro" id="IPR052157">
    <property type="entry name" value="BCAA_transport_permease"/>
</dbReference>
<keyword evidence="2" id="KW-0813">Transport</keyword>
<feature type="transmembrane region" description="Helical" evidence="9">
    <location>
        <begin position="7"/>
        <end position="31"/>
    </location>
</feature>
<comment type="subcellular location">
    <subcellularLocation>
        <location evidence="1">Cell membrane</location>
        <topology evidence="1">Multi-pass membrane protein</topology>
    </subcellularLocation>
</comment>
<keyword evidence="6 9" id="KW-1133">Transmembrane helix</keyword>
<evidence type="ECO:0000256" key="1">
    <source>
        <dbReference type="ARBA" id="ARBA00004651"/>
    </source>
</evidence>
<gene>
    <name evidence="10" type="ORF">E4K62_18110</name>
</gene>
<dbReference type="EMBL" id="CP038266">
    <property type="protein sequence ID" value="QBR90426.1"/>
    <property type="molecule type" value="Genomic_DNA"/>
</dbReference>
<feature type="transmembrane region" description="Helical" evidence="9">
    <location>
        <begin position="97"/>
        <end position="117"/>
    </location>
</feature>
<evidence type="ECO:0000256" key="8">
    <source>
        <dbReference type="ARBA" id="ARBA00037998"/>
    </source>
</evidence>
<protein>
    <submittedName>
        <fullName evidence="10">Branched-chain amino acid ABC transporter permease</fullName>
    </submittedName>
</protein>
<dbReference type="RefSeq" id="WP_135070388.1">
    <property type="nucleotide sequence ID" value="NZ_CP038266.1"/>
</dbReference>
<organism evidence="10 11">
    <name type="scientific">Microbacterium wangchenii</name>
    <dbReference type="NCBI Taxonomy" id="2541726"/>
    <lineage>
        <taxon>Bacteria</taxon>
        <taxon>Bacillati</taxon>
        <taxon>Actinomycetota</taxon>
        <taxon>Actinomycetes</taxon>
        <taxon>Micrococcales</taxon>
        <taxon>Microbacteriaceae</taxon>
        <taxon>Microbacterium</taxon>
    </lineage>
</organism>
<keyword evidence="11" id="KW-1185">Reference proteome</keyword>
<comment type="similarity">
    <text evidence="8">Belongs to the binding-protein-dependent transport system permease family. LivHM subfamily.</text>
</comment>
<feature type="transmembrane region" description="Helical" evidence="9">
    <location>
        <begin position="260"/>
        <end position="280"/>
    </location>
</feature>
<dbReference type="InterPro" id="IPR001851">
    <property type="entry name" value="ABC_transp_permease"/>
</dbReference>
<evidence type="ECO:0000313" key="10">
    <source>
        <dbReference type="EMBL" id="QBR90426.1"/>
    </source>
</evidence>
<dbReference type="CDD" id="cd06582">
    <property type="entry name" value="TM_PBP1_LivH_like"/>
    <property type="match status" value="1"/>
</dbReference>
<dbReference type="PANTHER" id="PTHR11795">
    <property type="entry name" value="BRANCHED-CHAIN AMINO ACID TRANSPORT SYSTEM PERMEASE PROTEIN LIVH"/>
    <property type="match status" value="1"/>
</dbReference>
<evidence type="ECO:0000256" key="7">
    <source>
        <dbReference type="ARBA" id="ARBA00023136"/>
    </source>
</evidence>
<keyword evidence="7 9" id="KW-0472">Membrane</keyword>
<feature type="transmembrane region" description="Helical" evidence="9">
    <location>
        <begin position="37"/>
        <end position="56"/>
    </location>
</feature>
<accession>A0ABX5SYV4</accession>
<dbReference type="Pfam" id="PF02653">
    <property type="entry name" value="BPD_transp_2"/>
    <property type="match status" value="1"/>
</dbReference>
<evidence type="ECO:0000313" key="11">
    <source>
        <dbReference type="Proteomes" id="UP000295748"/>
    </source>
</evidence>
<feature type="transmembrane region" description="Helical" evidence="9">
    <location>
        <begin position="63"/>
        <end position="82"/>
    </location>
</feature>
<evidence type="ECO:0000256" key="5">
    <source>
        <dbReference type="ARBA" id="ARBA00022970"/>
    </source>
</evidence>
<evidence type="ECO:0000256" key="4">
    <source>
        <dbReference type="ARBA" id="ARBA00022692"/>
    </source>
</evidence>
<keyword evidence="3" id="KW-1003">Cell membrane</keyword>
<sequence>MSDLISAIISGIAQGVPLFIVASGLTLIFGVLRILNFAHGAFFMLGAFVLTTLLSGQSVNLPVFLLAAVAAAGALALLGAAADTVVFRKLYGTDHMIPLLASYALLVTLDGLALMIWGNRPRSQASVEGLGGSVRIGDIRIASYDLLLLVIGIVIGVALFFVLQKTQMGKTVRAVSIDEQMARALGVPARKVQVGVFAVGAALAGLSGALMAPLVSVDVGLAPTFAIQSFAIVIIGGLGSIGGALTAALILGIADSLAVNFAPGLSGFSLYIAVALVLLLRPQGLAKKRVGGH</sequence>
<evidence type="ECO:0000256" key="2">
    <source>
        <dbReference type="ARBA" id="ARBA00022448"/>
    </source>
</evidence>
<feature type="transmembrane region" description="Helical" evidence="9">
    <location>
        <begin position="229"/>
        <end position="254"/>
    </location>
</feature>
<evidence type="ECO:0000256" key="9">
    <source>
        <dbReference type="SAM" id="Phobius"/>
    </source>
</evidence>
<evidence type="ECO:0000256" key="6">
    <source>
        <dbReference type="ARBA" id="ARBA00022989"/>
    </source>
</evidence>
<keyword evidence="4 9" id="KW-0812">Transmembrane</keyword>
<dbReference type="Proteomes" id="UP000295748">
    <property type="component" value="Chromosome"/>
</dbReference>
<proteinExistence type="inferred from homology"/>
<reference evidence="10 11" key="1">
    <citation type="submission" date="2019-03" db="EMBL/GenBank/DDBJ databases">
        <authorList>
            <person name="Dong K."/>
        </authorList>
    </citation>
    <scope>NUCLEOTIDE SEQUENCE [LARGE SCALE GENOMIC DNA]</scope>
    <source>
        <strain evidence="11">dk512</strain>
    </source>
</reference>
<dbReference type="PANTHER" id="PTHR11795:SF442">
    <property type="entry name" value="ABC TRANSPORTER ATP-BINDING PROTEIN"/>
    <property type="match status" value="1"/>
</dbReference>
<feature type="transmembrane region" description="Helical" evidence="9">
    <location>
        <begin position="194"/>
        <end position="217"/>
    </location>
</feature>
<feature type="transmembrane region" description="Helical" evidence="9">
    <location>
        <begin position="144"/>
        <end position="163"/>
    </location>
</feature>
<keyword evidence="5" id="KW-0029">Amino-acid transport</keyword>
<evidence type="ECO:0000256" key="3">
    <source>
        <dbReference type="ARBA" id="ARBA00022475"/>
    </source>
</evidence>
<name>A0ABX5SYV4_9MICO</name>